<dbReference type="GO" id="GO:0005506">
    <property type="term" value="F:iron ion binding"/>
    <property type="evidence" value="ECO:0007669"/>
    <property type="project" value="InterPro"/>
</dbReference>
<dbReference type="PRINTS" id="PR00463">
    <property type="entry name" value="EP450I"/>
</dbReference>
<dbReference type="InterPro" id="IPR050182">
    <property type="entry name" value="Cytochrome_P450_fam2"/>
</dbReference>
<dbReference type="InterPro" id="IPR017972">
    <property type="entry name" value="Cyt_P450_CS"/>
</dbReference>
<dbReference type="FunFam" id="1.10.630.10:FF:000238">
    <property type="entry name" value="Cytochrome P450 2A6"/>
    <property type="match status" value="1"/>
</dbReference>
<dbReference type="PROSITE" id="PS00086">
    <property type="entry name" value="CYTOCHROME_P450"/>
    <property type="match status" value="1"/>
</dbReference>
<dbReference type="PANTHER" id="PTHR24300:SF375">
    <property type="entry name" value="CYTOCHROME P450 FAMILY"/>
    <property type="match status" value="1"/>
</dbReference>
<evidence type="ECO:0000256" key="6">
    <source>
        <dbReference type="ARBA" id="ARBA00022617"/>
    </source>
</evidence>
<evidence type="ECO:0000256" key="8">
    <source>
        <dbReference type="ARBA" id="ARBA00022824"/>
    </source>
</evidence>
<dbReference type="InterPro" id="IPR036396">
    <property type="entry name" value="Cyt_P450_sf"/>
</dbReference>
<comment type="function">
    <text evidence="2">May be involved in the metabolism of insect hormones and in the breakdown of synthetic insecticides.</text>
</comment>
<dbReference type="Gene3D" id="1.10.630.10">
    <property type="entry name" value="Cytochrome P450"/>
    <property type="match status" value="1"/>
</dbReference>
<comment type="cofactor">
    <cofactor evidence="1 14">
        <name>heme</name>
        <dbReference type="ChEBI" id="CHEBI:30413"/>
    </cofactor>
</comment>
<evidence type="ECO:0000313" key="17">
    <source>
        <dbReference type="EMBL" id="KAG8196171.1"/>
    </source>
</evidence>
<evidence type="ECO:0000256" key="16">
    <source>
        <dbReference type="SAM" id="Phobius"/>
    </source>
</evidence>
<evidence type="ECO:0000313" key="18">
    <source>
        <dbReference type="Proteomes" id="UP000827092"/>
    </source>
</evidence>
<evidence type="ECO:0000256" key="2">
    <source>
        <dbReference type="ARBA" id="ARBA00003690"/>
    </source>
</evidence>
<evidence type="ECO:0000256" key="15">
    <source>
        <dbReference type="RuleBase" id="RU000461"/>
    </source>
</evidence>
<comment type="subcellular location">
    <subcellularLocation>
        <location evidence="4">Endoplasmic reticulum membrane</location>
        <topology evidence="4">Peripheral membrane protein</topology>
    </subcellularLocation>
    <subcellularLocation>
        <location evidence="3">Microsome membrane</location>
        <topology evidence="3">Peripheral membrane protein</topology>
    </subcellularLocation>
</comment>
<evidence type="ECO:0000256" key="13">
    <source>
        <dbReference type="ARBA" id="ARBA00023136"/>
    </source>
</evidence>
<organism evidence="17 18">
    <name type="scientific">Oedothorax gibbosus</name>
    <dbReference type="NCBI Taxonomy" id="931172"/>
    <lineage>
        <taxon>Eukaryota</taxon>
        <taxon>Metazoa</taxon>
        <taxon>Ecdysozoa</taxon>
        <taxon>Arthropoda</taxon>
        <taxon>Chelicerata</taxon>
        <taxon>Arachnida</taxon>
        <taxon>Araneae</taxon>
        <taxon>Araneomorphae</taxon>
        <taxon>Entelegynae</taxon>
        <taxon>Araneoidea</taxon>
        <taxon>Linyphiidae</taxon>
        <taxon>Erigoninae</taxon>
        <taxon>Oedothorax</taxon>
    </lineage>
</organism>
<evidence type="ECO:0000256" key="5">
    <source>
        <dbReference type="ARBA" id="ARBA00010617"/>
    </source>
</evidence>
<reference evidence="17 18" key="1">
    <citation type="journal article" date="2022" name="Nat. Ecol. Evol.">
        <title>A masculinizing supergene underlies an exaggerated male reproductive morph in a spider.</title>
        <authorList>
            <person name="Hendrickx F."/>
            <person name="De Corte Z."/>
            <person name="Sonet G."/>
            <person name="Van Belleghem S.M."/>
            <person name="Kostlbacher S."/>
            <person name="Vangestel C."/>
        </authorList>
    </citation>
    <scope>NUCLEOTIDE SEQUENCE [LARGE SCALE GENOMIC DNA]</scope>
    <source>
        <strain evidence="17">W744_W776</strain>
    </source>
</reference>
<dbReference type="GO" id="GO:0005789">
    <property type="term" value="C:endoplasmic reticulum membrane"/>
    <property type="evidence" value="ECO:0007669"/>
    <property type="project" value="UniProtKB-SubCell"/>
</dbReference>
<evidence type="ECO:0000256" key="9">
    <source>
        <dbReference type="ARBA" id="ARBA00022848"/>
    </source>
</evidence>
<keyword evidence="8" id="KW-0256">Endoplasmic reticulum</keyword>
<keyword evidence="18" id="KW-1185">Reference proteome</keyword>
<keyword evidence="12 15" id="KW-0503">Monooxygenase</keyword>
<sequence>MTETVDTPVRMSDLLASSTSNNIASFLFGKRLKYDDPKRQRLDVLFSTFGKLVVVLPLEIFFPWLRPIIKFFVGKQKVLKQAFEEVKDYVKEEIKEHEKTLDPNNIRDFMDGYILEIRKKSNDPSTTFTRDVLCDVARSFFGAGSETVRISVDWMLLLCAAYPEIQKKMHQEIDAILGTERFPSYQDRVNMPYTDACICEMFRWRTPLPMNFLRNALKDTELNGYFIPKNTDVLAVPYAIDSDESLWGKDVHVYKPERFLSEDGKKVVKPEYFIPFSIGKRSCPGKSLAEIEVFVYVAAILQKFEFSLPLGKKANLEAYLGISLQPQRQELCLKLRIN</sequence>
<feature type="binding site" description="axial binding residue" evidence="14">
    <location>
        <position position="283"/>
    </location>
    <ligand>
        <name>heme</name>
        <dbReference type="ChEBI" id="CHEBI:30413"/>
    </ligand>
    <ligandPart>
        <name>Fe</name>
        <dbReference type="ChEBI" id="CHEBI:18248"/>
    </ligandPart>
</feature>
<dbReference type="GO" id="GO:0006082">
    <property type="term" value="P:organic acid metabolic process"/>
    <property type="evidence" value="ECO:0007669"/>
    <property type="project" value="TreeGrafter"/>
</dbReference>
<accession>A0AAV6VKG6</accession>
<dbReference type="PANTHER" id="PTHR24300">
    <property type="entry name" value="CYTOCHROME P450 508A4-RELATED"/>
    <property type="match status" value="1"/>
</dbReference>
<dbReference type="EMBL" id="JAFNEN010000074">
    <property type="protein sequence ID" value="KAG8196171.1"/>
    <property type="molecule type" value="Genomic_DNA"/>
</dbReference>
<keyword evidence="16" id="KW-1133">Transmembrane helix</keyword>
<keyword evidence="11 14" id="KW-0408">Iron</keyword>
<keyword evidence="9" id="KW-0492">Microsome</keyword>
<dbReference type="GO" id="GO:0020037">
    <property type="term" value="F:heme binding"/>
    <property type="evidence" value="ECO:0007669"/>
    <property type="project" value="InterPro"/>
</dbReference>
<gene>
    <name evidence="17" type="ORF">JTE90_007901</name>
</gene>
<proteinExistence type="inferred from homology"/>
<evidence type="ECO:0000256" key="14">
    <source>
        <dbReference type="PIRSR" id="PIRSR602401-1"/>
    </source>
</evidence>
<dbReference type="PRINTS" id="PR00385">
    <property type="entry name" value="P450"/>
</dbReference>
<dbReference type="GO" id="GO:0006805">
    <property type="term" value="P:xenobiotic metabolic process"/>
    <property type="evidence" value="ECO:0007669"/>
    <property type="project" value="TreeGrafter"/>
</dbReference>
<feature type="transmembrane region" description="Helical" evidence="16">
    <location>
        <begin position="44"/>
        <end position="65"/>
    </location>
</feature>
<protein>
    <recommendedName>
        <fullName evidence="19">Cytochrome P450</fullName>
    </recommendedName>
</protein>
<dbReference type="Pfam" id="PF00067">
    <property type="entry name" value="p450"/>
    <property type="match status" value="1"/>
</dbReference>
<keyword evidence="7 14" id="KW-0479">Metal-binding</keyword>
<dbReference type="GO" id="GO:0016712">
    <property type="term" value="F:oxidoreductase activity, acting on paired donors, with incorporation or reduction of molecular oxygen, reduced flavin or flavoprotein as one donor, and incorporation of one atom of oxygen"/>
    <property type="evidence" value="ECO:0007669"/>
    <property type="project" value="TreeGrafter"/>
</dbReference>
<name>A0AAV6VKG6_9ARAC</name>
<evidence type="ECO:0000256" key="12">
    <source>
        <dbReference type="ARBA" id="ARBA00023033"/>
    </source>
</evidence>
<evidence type="ECO:0000256" key="10">
    <source>
        <dbReference type="ARBA" id="ARBA00023002"/>
    </source>
</evidence>
<evidence type="ECO:0000256" key="1">
    <source>
        <dbReference type="ARBA" id="ARBA00001971"/>
    </source>
</evidence>
<comment type="caution">
    <text evidence="17">The sequence shown here is derived from an EMBL/GenBank/DDBJ whole genome shotgun (WGS) entry which is preliminary data.</text>
</comment>
<dbReference type="Proteomes" id="UP000827092">
    <property type="component" value="Unassembled WGS sequence"/>
</dbReference>
<evidence type="ECO:0000256" key="7">
    <source>
        <dbReference type="ARBA" id="ARBA00022723"/>
    </source>
</evidence>
<keyword evidence="16" id="KW-0812">Transmembrane</keyword>
<keyword evidence="6 14" id="KW-0349">Heme</keyword>
<evidence type="ECO:0000256" key="4">
    <source>
        <dbReference type="ARBA" id="ARBA00004406"/>
    </source>
</evidence>
<evidence type="ECO:0000256" key="3">
    <source>
        <dbReference type="ARBA" id="ARBA00004174"/>
    </source>
</evidence>
<evidence type="ECO:0000256" key="11">
    <source>
        <dbReference type="ARBA" id="ARBA00023004"/>
    </source>
</evidence>
<keyword evidence="10 15" id="KW-0560">Oxidoreductase</keyword>
<dbReference type="AlphaFoldDB" id="A0AAV6VKG6"/>
<dbReference type="InterPro" id="IPR002401">
    <property type="entry name" value="Cyt_P450_E_grp-I"/>
</dbReference>
<keyword evidence="13 16" id="KW-0472">Membrane</keyword>
<evidence type="ECO:0008006" key="19">
    <source>
        <dbReference type="Google" id="ProtNLM"/>
    </source>
</evidence>
<dbReference type="SUPFAM" id="SSF48264">
    <property type="entry name" value="Cytochrome P450"/>
    <property type="match status" value="1"/>
</dbReference>
<comment type="similarity">
    <text evidence="5 15">Belongs to the cytochrome P450 family.</text>
</comment>
<dbReference type="InterPro" id="IPR001128">
    <property type="entry name" value="Cyt_P450"/>
</dbReference>